<accession>A0A0H5Q3V0</accession>
<reference evidence="1" key="2">
    <citation type="submission" date="2015-07" db="EMBL/GenBank/DDBJ databases">
        <title>Plasmids, circular viruses and viroids from rat gut.</title>
        <authorList>
            <person name="Jorgensen T.J."/>
            <person name="Hansen M.A."/>
            <person name="Xu Z."/>
            <person name="Tabak M.A."/>
            <person name="Sorensen S.J."/>
            <person name="Hansen L.H."/>
        </authorList>
    </citation>
    <scope>NUCLEOTIDE SEQUENCE</scope>
    <source>
        <strain evidence="1">RGFK0909</strain>
    </source>
</reference>
<dbReference type="EMBL" id="LN853509">
    <property type="protein sequence ID" value="CRY96079.1"/>
    <property type="molecule type" value="Genomic_DNA"/>
</dbReference>
<protein>
    <submittedName>
        <fullName evidence="1">Uncharacterized protein</fullName>
    </submittedName>
</protein>
<reference evidence="1" key="1">
    <citation type="submission" date="2015-06" db="EMBL/GenBank/DDBJ databases">
        <authorList>
            <person name="Joergensen T."/>
        </authorList>
    </citation>
    <scope>NUCLEOTIDE SEQUENCE</scope>
    <source>
        <strain evidence="1">RGFK0909</strain>
    </source>
</reference>
<evidence type="ECO:0000313" key="1">
    <source>
        <dbReference type="EMBL" id="CRY96079.1"/>
    </source>
</evidence>
<name>A0A0H5Q3V0_9ZZZZ</name>
<proteinExistence type="predicted"/>
<dbReference type="AlphaFoldDB" id="A0A0H5Q3V0"/>
<organism evidence="1">
    <name type="scientific">uncultured prokaryote</name>
    <dbReference type="NCBI Taxonomy" id="198431"/>
    <lineage>
        <taxon>unclassified sequences</taxon>
        <taxon>environmental samples</taxon>
    </lineage>
</organism>
<sequence length="220" mass="22666">MGNGYNRVAIKGTLLGGEVWSVNPCFIVDETGVDSYLKTFTELQEWATAITALEGGNVLSPDLLALISSAAAITSIRVEAYLADGTLVQAAEAALVTPVTGSGQANKPLQVALVASLLTGRPGRSYAGRLYWPALGAPLQSATLRLSTNGTSILAEDTASLLTGIAQAAPGTTAIAPVVVSHKLAIQTPIVSVRVGDVLDTQRRRRDSLVEGTSTVPIGG</sequence>